<evidence type="ECO:0000256" key="4">
    <source>
        <dbReference type="ARBA" id="ARBA00022714"/>
    </source>
</evidence>
<evidence type="ECO:0000256" key="2">
    <source>
        <dbReference type="ARBA" id="ARBA00006442"/>
    </source>
</evidence>
<dbReference type="Gene3D" id="3.30.390.30">
    <property type="match status" value="1"/>
</dbReference>
<keyword evidence="5" id="KW-0479">Metal-binding</keyword>
<dbReference type="EMBL" id="JARBDR010000440">
    <property type="protein sequence ID" value="KAJ8312314.1"/>
    <property type="molecule type" value="Genomic_DNA"/>
</dbReference>
<dbReference type="InterPro" id="IPR017941">
    <property type="entry name" value="Rieske_2Fe-2S"/>
</dbReference>
<evidence type="ECO:0000313" key="13">
    <source>
        <dbReference type="Proteomes" id="UP001217089"/>
    </source>
</evidence>
<evidence type="ECO:0000256" key="5">
    <source>
        <dbReference type="ARBA" id="ARBA00022723"/>
    </source>
</evidence>
<evidence type="ECO:0000256" key="3">
    <source>
        <dbReference type="ARBA" id="ARBA00022630"/>
    </source>
</evidence>
<evidence type="ECO:0000313" key="12">
    <source>
        <dbReference type="EMBL" id="KAJ8312314.1"/>
    </source>
</evidence>
<comment type="similarity">
    <text evidence="2">Belongs to the FAD-dependent oxidoreductase family.</text>
</comment>
<accession>A0ABQ9F4P9</accession>
<dbReference type="Gene3D" id="3.50.50.60">
    <property type="entry name" value="FAD/NAD(P)-binding domain"/>
    <property type="match status" value="3"/>
</dbReference>
<keyword evidence="6" id="KW-0274">FAD</keyword>
<evidence type="ECO:0000256" key="6">
    <source>
        <dbReference type="ARBA" id="ARBA00022827"/>
    </source>
</evidence>
<dbReference type="SUPFAM" id="SSF55424">
    <property type="entry name" value="FAD/NAD-linked reductases, dimerisation (C-terminal) domain"/>
    <property type="match status" value="1"/>
</dbReference>
<dbReference type="PRINTS" id="PR00368">
    <property type="entry name" value="FADPNR"/>
</dbReference>
<gene>
    <name evidence="12" type="ORF">KUTeg_009687</name>
</gene>
<evidence type="ECO:0000259" key="11">
    <source>
        <dbReference type="PROSITE" id="PS51296"/>
    </source>
</evidence>
<organism evidence="12 13">
    <name type="scientific">Tegillarca granosa</name>
    <name type="common">Malaysian cockle</name>
    <name type="synonym">Anadara granosa</name>
    <dbReference type="NCBI Taxonomy" id="220873"/>
    <lineage>
        <taxon>Eukaryota</taxon>
        <taxon>Metazoa</taxon>
        <taxon>Spiralia</taxon>
        <taxon>Lophotrochozoa</taxon>
        <taxon>Mollusca</taxon>
        <taxon>Bivalvia</taxon>
        <taxon>Autobranchia</taxon>
        <taxon>Pteriomorphia</taxon>
        <taxon>Arcoida</taxon>
        <taxon>Arcoidea</taxon>
        <taxon>Arcidae</taxon>
        <taxon>Tegillarca</taxon>
    </lineage>
</organism>
<feature type="region of interest" description="Disordered" evidence="10">
    <location>
        <begin position="166"/>
        <end position="188"/>
    </location>
</feature>
<keyword evidence="3" id="KW-0285">Flavoprotein</keyword>
<dbReference type="InterPro" id="IPR023753">
    <property type="entry name" value="FAD/NAD-binding_dom"/>
</dbReference>
<dbReference type="InterPro" id="IPR028202">
    <property type="entry name" value="Reductase_C"/>
</dbReference>
<feature type="domain" description="Rieske" evidence="11">
    <location>
        <begin position="197"/>
        <end position="292"/>
    </location>
</feature>
<dbReference type="Pfam" id="PF07992">
    <property type="entry name" value="Pyr_redox_2"/>
    <property type="match status" value="1"/>
</dbReference>
<keyword evidence="9" id="KW-0411">Iron-sulfur</keyword>
<dbReference type="InterPro" id="IPR016156">
    <property type="entry name" value="FAD/NAD-linked_Rdtase_dimer_sf"/>
</dbReference>
<dbReference type="Proteomes" id="UP001217089">
    <property type="component" value="Unassembled WGS sequence"/>
</dbReference>
<dbReference type="Pfam" id="PF14759">
    <property type="entry name" value="Reductase_C"/>
    <property type="match status" value="1"/>
</dbReference>
<reference evidence="12 13" key="1">
    <citation type="submission" date="2022-12" db="EMBL/GenBank/DDBJ databases">
        <title>Chromosome-level genome of Tegillarca granosa.</title>
        <authorList>
            <person name="Kim J."/>
        </authorList>
    </citation>
    <scope>NUCLEOTIDE SEQUENCE [LARGE SCALE GENOMIC DNA]</scope>
    <source>
        <strain evidence="12">Teg-2019</strain>
        <tissue evidence="12">Adductor muscle</tissue>
    </source>
</reference>
<evidence type="ECO:0000256" key="8">
    <source>
        <dbReference type="ARBA" id="ARBA00023004"/>
    </source>
</evidence>
<dbReference type="InterPro" id="IPR036188">
    <property type="entry name" value="FAD/NAD-bd_sf"/>
</dbReference>
<evidence type="ECO:0000256" key="7">
    <source>
        <dbReference type="ARBA" id="ARBA00023002"/>
    </source>
</evidence>
<keyword evidence="4" id="KW-0001">2Fe-2S</keyword>
<comment type="cofactor">
    <cofactor evidence="1">
        <name>FAD</name>
        <dbReference type="ChEBI" id="CHEBI:57692"/>
    </cofactor>
</comment>
<feature type="compositionally biased region" description="Polar residues" evidence="10">
    <location>
        <begin position="166"/>
        <end position="175"/>
    </location>
</feature>
<sequence>MFNLIGNKYCAIDIRSEETTYAGKKKRERAGAHVDIFTTDSRHGVARSAPMSSIVLTRAWTICASSTTHQLSRRKPLINSFKHYIKRQLHILNLKPEYLGKKLDFANKKESLFVLINHRSSLQPETFRYFTTIMGKGQSKSYDFASQGDVPSREISSVVADSSAIDNKSDSTNNISVSPQVQPAQSMSSSSSDVVEAVVCGENELKDGEMREVEVDNRPVLIVREEGKYYAVGSKCTHYGAPLVKGAHCNGRVRCPWHGACFNIKTGDIEDFPGLDSIPTFEVEVSDGKVKVKANKAILAQTKRQKSMCKADDQTKKSVLIVGGGPASVICAETLRQEGFTGQISIATREKCLPYDRPKLSKATSVNTEKKAVTFSDGSDMTYDSLLLATDDANFIAEKAAGKKVVIIGSSFIGMEVAAFLADKAESVSVVDIIKVPFQLVLGEKVGSVLQKLHEDNGIKFYFEKGIKQFEGEDGKVTEAILSDDTRLPADLCVLGVGVVPATDFLKDSGIQMSDRGFISVDKLMKTNVPDVYAAGDIVEFPLFTVYDKMANVQHWQMAHAHGRTAALSIMGTPKEIKRYGVGYDDIVVHGDLDAQKFVACYTKGDEVIAVSSLNFDPIVSQAAEIMASGKKILKSQILDSPDNWAERFSM</sequence>
<evidence type="ECO:0000256" key="10">
    <source>
        <dbReference type="SAM" id="MobiDB-lite"/>
    </source>
</evidence>
<evidence type="ECO:0000256" key="1">
    <source>
        <dbReference type="ARBA" id="ARBA00001974"/>
    </source>
</evidence>
<dbReference type="InterPro" id="IPR050446">
    <property type="entry name" value="FAD-oxidoreductase/Apoptosis"/>
</dbReference>
<evidence type="ECO:0000256" key="9">
    <source>
        <dbReference type="ARBA" id="ARBA00023014"/>
    </source>
</evidence>
<dbReference type="InterPro" id="IPR036922">
    <property type="entry name" value="Rieske_2Fe-2S_sf"/>
</dbReference>
<keyword evidence="7" id="KW-0560">Oxidoreductase</keyword>
<protein>
    <recommendedName>
        <fullName evidence="11">Rieske domain-containing protein</fullName>
    </recommendedName>
</protein>
<keyword evidence="8" id="KW-0408">Iron</keyword>
<dbReference type="PANTHER" id="PTHR43557:SF2">
    <property type="entry name" value="RIESKE DOMAIN-CONTAINING PROTEIN-RELATED"/>
    <property type="match status" value="1"/>
</dbReference>
<name>A0ABQ9F4P9_TEGGR</name>
<dbReference type="SUPFAM" id="SSF51905">
    <property type="entry name" value="FAD/NAD(P)-binding domain"/>
    <property type="match status" value="1"/>
</dbReference>
<keyword evidence="13" id="KW-1185">Reference proteome</keyword>
<proteinExistence type="inferred from homology"/>
<feature type="compositionally biased region" description="Low complexity" evidence="10">
    <location>
        <begin position="176"/>
        <end position="188"/>
    </location>
</feature>
<dbReference type="SUPFAM" id="SSF50022">
    <property type="entry name" value="ISP domain"/>
    <property type="match status" value="1"/>
</dbReference>
<comment type="caution">
    <text evidence="12">The sequence shown here is derived from an EMBL/GenBank/DDBJ whole genome shotgun (WGS) entry which is preliminary data.</text>
</comment>
<dbReference type="PROSITE" id="PS51296">
    <property type="entry name" value="RIESKE"/>
    <property type="match status" value="1"/>
</dbReference>
<dbReference type="Pfam" id="PF00355">
    <property type="entry name" value="Rieske"/>
    <property type="match status" value="1"/>
</dbReference>
<dbReference type="PANTHER" id="PTHR43557">
    <property type="entry name" value="APOPTOSIS-INDUCING FACTOR 1"/>
    <property type="match status" value="1"/>
</dbReference>
<dbReference type="Gene3D" id="2.102.10.10">
    <property type="entry name" value="Rieske [2Fe-2S] iron-sulphur domain"/>
    <property type="match status" value="1"/>
</dbReference>
<dbReference type="CDD" id="cd03478">
    <property type="entry name" value="Rieske_AIFL_N"/>
    <property type="match status" value="1"/>
</dbReference>